<dbReference type="PROSITE" id="PS50268">
    <property type="entry name" value="CADHERIN_2"/>
    <property type="match status" value="1"/>
</dbReference>
<name>A0A1H0NSP9_9GAMM</name>
<dbReference type="Proteomes" id="UP000199460">
    <property type="component" value="Unassembled WGS sequence"/>
</dbReference>
<evidence type="ECO:0000256" key="2">
    <source>
        <dbReference type="SAM" id="MobiDB-lite"/>
    </source>
</evidence>
<feature type="non-terminal residue" evidence="4">
    <location>
        <position position="1790"/>
    </location>
</feature>
<evidence type="ECO:0000259" key="3">
    <source>
        <dbReference type="PROSITE" id="PS50268"/>
    </source>
</evidence>
<feature type="compositionally biased region" description="Polar residues" evidence="2">
    <location>
        <begin position="789"/>
        <end position="802"/>
    </location>
</feature>
<dbReference type="Pfam" id="PF14252">
    <property type="entry name" value="DUF4347"/>
    <property type="match status" value="1"/>
</dbReference>
<dbReference type="InterPro" id="IPR014755">
    <property type="entry name" value="Cu-Rt/internalin_Ig-like"/>
</dbReference>
<dbReference type="InterPro" id="IPR002126">
    <property type="entry name" value="Cadherin-like_dom"/>
</dbReference>
<evidence type="ECO:0000313" key="5">
    <source>
        <dbReference type="Proteomes" id="UP000199460"/>
    </source>
</evidence>
<evidence type="ECO:0000313" key="4">
    <source>
        <dbReference type="EMBL" id="SDO95548.1"/>
    </source>
</evidence>
<dbReference type="Pfam" id="PF19078">
    <property type="entry name" value="Big_12"/>
    <property type="match status" value="2"/>
</dbReference>
<sequence>MKSKASTQSPPYAPAGLNWLRALEPRMMFDGAVVATVAEATQHDAAPEADSTGDNQTDTLAAAPAASGDQRQEIVFIDGSVQDHAQLIAGIGEGTEVVLLDGARDGLEQIAQYLDGRSGIDAIHIVSHGSLGQITLGTLTLDQATLSERAATLGAIGRTLTDAGDIFLYGCYVGQTQQGQSFVDEFSRWTGADVAASTDMTSGSQRGGDWDLEYQTGEVLSTLNLATAWSGYAGALVSIPANITIDFSGEGFVESADHGSNVYTKGDIRITYSASNWFQDTDDGQANSPGLFAGAFSGVETITIETISGNEFDFVSFYINAFGGGFASVQGFRDGASTGTQTSGTGFGQANGSFNVTLNNGIFDNVDRVVITSNAGGFFDVFDSFVLNTVPSIAPSLAATGTNPTFTENGSAVDLFSAVTADTNDVGQSFTGATITVSNVSNGAAEVLTIDGTSIGLSNGASGTLSGGGSYSVSVAAGTATVTLSGMTRSNAQMSTLIDGMTYSNSSDNPGSNNRVVTITSISDSGGSNNTAAPNRVSTVTVIAENDAPTLAPANDVTAYTEGGSPAVLSPGITISDPDSTTFQGATVTISDFRAGDVLAVGTPGSFTASYDSNTGVLTLTGPGTLAQLQTALRSVTFSSTSDDPTFGGTDGTRQINFTVTDNGGLSATAVTAQVAITAVNDAPTLSAGPYTWADTNEDTTSAAVTVADLLSSLSASDPDSPSLGLAITASSGNGTWQYSTDGSTWYGVGTVSSGAALLLAPTTLLRFVPDGENGGTATLSFRAWDQSSGSATVGSTRSTADTSSNGGSTAFSSTAAQASLSISSVNDAPVLTPIAPTLNGLTDSQVNWVGQAVSSFASANTSDVDSGALKGIAVTGIDAGNGTWQYSLDAGASWQDMGSVSSSAALLLRSTDRVRFVPDGVNGTTASITYHAWDRTGATNGQQGSKVDASVTGGTSPFSSATDTASITVTAVNDAPIVTTSGGSAAFVEGDNVVSTPVVIDAGITVVDSDSPLLYGATVQITGNFQSAEDLLGFTGNPATMGDISGSYNSGTGTLTLTSATGASAAQWQAALRSVTYSNSSDTPVTASRTISFVVDDGEASSTAADRTVTVTQTNDAPIVTVPGGISVIEDTASSITGISFSDADAGAGSVTVTLSVPSGSLSATSGGGITVGGSASTLTLSGSIGNINAFIAGGNVSFLTAVDNTASVTLTASINDNGLSGGAPKSDSATVLLTVSEVNDAPTISAPASINVTEDVPQPLTGISFADVDAGASPVTVTLLVPSGTLSATSASGVTVGGSASNLTLTGSLSDINAFIAMGSVTFTTAANATANVVLTVQINDNGNTGSGGAKSDSTTLTLNVSAVNDAPVNSLPGAQNVDQDANLVFSTGNGNPISISDVDAGSSPVRVTLTASNGVLTLGSTAGLSFTSGDGTADASMTFTGTIGDINNALNGLIFSPTAGYNGAASLQITTDDLGSSGSGGAQSDTDTLSITVNSLNPRITDVSAVTANGSYKIGDTITITATFNQVVTVDTSGGVPTLLLETGVIDRNATYVSGSGSNTLTFSYVVQAGDINTDLDYQSTTALSLNGSTIRGATANDAILTLPSPGTAGSLGANKALVVDGVRPAATSITLSDTALRIGETATVTVTFNEAVLGLDLADFSVANGTLSGLSSSDGGLTWTATFTPSSSITDASNVIVLNNTGVMDLAGNIGSGTTESVNYAIDTQRPTATILVTDAALKAGQSTTVTITFSEAITGLTTADFSVANGALSGLSSSDGGVTWTATLT</sequence>
<protein>
    <recommendedName>
        <fullName evidence="3">Cadherin domain-containing protein</fullName>
    </recommendedName>
</protein>
<dbReference type="GO" id="GO:0016020">
    <property type="term" value="C:membrane"/>
    <property type="evidence" value="ECO:0007669"/>
    <property type="project" value="InterPro"/>
</dbReference>
<keyword evidence="5" id="KW-1185">Reference proteome</keyword>
<evidence type="ECO:0000256" key="1">
    <source>
        <dbReference type="ARBA" id="ARBA00022729"/>
    </source>
</evidence>
<dbReference type="PANTHER" id="PTHR14139">
    <property type="entry name" value="CALSYNTENIN"/>
    <property type="match status" value="1"/>
</dbReference>
<dbReference type="GO" id="GO:0005509">
    <property type="term" value="F:calcium ion binding"/>
    <property type="evidence" value="ECO:0007669"/>
    <property type="project" value="InterPro"/>
</dbReference>
<gene>
    <name evidence="4" type="ORF">SAMN05216213_102406</name>
</gene>
<accession>A0A1H0NSP9</accession>
<dbReference type="InterPro" id="IPR025592">
    <property type="entry name" value="DUF4347"/>
</dbReference>
<dbReference type="RefSeq" id="WP_139205535.1">
    <property type="nucleotide sequence ID" value="NZ_FNJJ01000002.1"/>
</dbReference>
<dbReference type="OrthoDB" id="6091599at2"/>
<feature type="domain" description="Cadherin" evidence="3">
    <location>
        <begin position="1121"/>
        <end position="1251"/>
    </location>
</feature>
<dbReference type="InterPro" id="IPR044048">
    <property type="entry name" value="Big_12"/>
</dbReference>
<dbReference type="GO" id="GO:0007156">
    <property type="term" value="P:homophilic cell adhesion via plasma membrane adhesion molecules"/>
    <property type="evidence" value="ECO:0007669"/>
    <property type="project" value="InterPro"/>
</dbReference>
<feature type="region of interest" description="Disordered" evidence="2">
    <location>
        <begin position="789"/>
        <end position="809"/>
    </location>
</feature>
<dbReference type="Gene3D" id="2.60.40.1220">
    <property type="match status" value="1"/>
</dbReference>
<keyword evidence="1" id="KW-0732">Signal</keyword>
<dbReference type="EMBL" id="FNJJ01000002">
    <property type="protein sequence ID" value="SDO95548.1"/>
    <property type="molecule type" value="Genomic_DNA"/>
</dbReference>
<organism evidence="4 5">
    <name type="scientific">Ectopseudomonas guguanensis</name>
    <dbReference type="NCBI Taxonomy" id="1198456"/>
    <lineage>
        <taxon>Bacteria</taxon>
        <taxon>Pseudomonadati</taxon>
        <taxon>Pseudomonadota</taxon>
        <taxon>Gammaproteobacteria</taxon>
        <taxon>Pseudomonadales</taxon>
        <taxon>Pseudomonadaceae</taxon>
        <taxon>Ectopseudomonas</taxon>
    </lineage>
</organism>
<dbReference type="PANTHER" id="PTHR14139:SF2">
    <property type="entry name" value="CALSYNTENIN-1"/>
    <property type="match status" value="1"/>
</dbReference>
<proteinExistence type="predicted"/>
<reference evidence="5" key="1">
    <citation type="submission" date="2016-10" db="EMBL/GenBank/DDBJ databases">
        <authorList>
            <person name="Varghese N."/>
            <person name="Submissions S."/>
        </authorList>
    </citation>
    <scope>NUCLEOTIDE SEQUENCE [LARGE SCALE GENOMIC DNA]</scope>
    <source>
        <strain evidence="5">JCM 18416</strain>
    </source>
</reference>
<dbReference type="GeneID" id="300930644"/>